<dbReference type="AlphaFoldDB" id="A0A212LY40"/>
<organism evidence="1">
    <name type="scientific">uncultured Sporomusa sp</name>
    <dbReference type="NCBI Taxonomy" id="307249"/>
    <lineage>
        <taxon>Bacteria</taxon>
        <taxon>Bacillati</taxon>
        <taxon>Bacillota</taxon>
        <taxon>Negativicutes</taxon>
        <taxon>Selenomonadales</taxon>
        <taxon>Sporomusaceae</taxon>
        <taxon>Sporomusa</taxon>
        <taxon>environmental samples</taxon>
    </lineage>
</organism>
<sequence>MDTKTQESIGSILDFGTKDTNDKARMRKVDWLISYSHFTDALFVCRT</sequence>
<accession>A0A212LY40</accession>
<reference evidence="1" key="1">
    <citation type="submission" date="2016-08" db="EMBL/GenBank/DDBJ databases">
        <authorList>
            <person name="Seilhamer J.J."/>
        </authorList>
    </citation>
    <scope>NUCLEOTIDE SEQUENCE</scope>
    <source>
        <strain evidence="1">86</strain>
    </source>
</reference>
<evidence type="ECO:0000313" key="1">
    <source>
        <dbReference type="EMBL" id="SCM82357.1"/>
    </source>
</evidence>
<dbReference type="EMBL" id="FMJE01000005">
    <property type="protein sequence ID" value="SCM82357.1"/>
    <property type="molecule type" value="Genomic_DNA"/>
</dbReference>
<protein>
    <submittedName>
        <fullName evidence="1">Uncharacterized protein</fullName>
    </submittedName>
</protein>
<name>A0A212LY40_9FIRM</name>
<gene>
    <name evidence="1" type="ORF">KL86SPO_50128</name>
</gene>
<proteinExistence type="predicted"/>